<organism evidence="2">
    <name type="scientific">Rhipicephalus microplus</name>
    <name type="common">Cattle tick</name>
    <name type="synonym">Boophilus microplus</name>
    <dbReference type="NCBI Taxonomy" id="6941"/>
    <lineage>
        <taxon>Eukaryota</taxon>
        <taxon>Metazoa</taxon>
        <taxon>Ecdysozoa</taxon>
        <taxon>Arthropoda</taxon>
        <taxon>Chelicerata</taxon>
        <taxon>Arachnida</taxon>
        <taxon>Acari</taxon>
        <taxon>Parasitiformes</taxon>
        <taxon>Ixodida</taxon>
        <taxon>Ixodoidea</taxon>
        <taxon>Ixodidae</taxon>
        <taxon>Rhipicephalinae</taxon>
        <taxon>Rhipicephalus</taxon>
        <taxon>Boophilus</taxon>
    </lineage>
</organism>
<sequence length="68" mass="7814">MLVPLLINWVAAVLATVYLIKERCCLEEFPDVFVSFASAQKSSVHENEVISMFVQYCKTHVTKNETEY</sequence>
<evidence type="ECO:0000256" key="1">
    <source>
        <dbReference type="SAM" id="SignalP"/>
    </source>
</evidence>
<accession>A0A6G5A2M4</accession>
<name>A0A6G5A2M4_RHIMP</name>
<evidence type="ECO:0000313" key="2">
    <source>
        <dbReference type="EMBL" id="NIE44473.1"/>
    </source>
</evidence>
<dbReference type="AlphaFoldDB" id="A0A6G5A2M4"/>
<protein>
    <submittedName>
        <fullName evidence="2">Putative secreted protein</fullName>
    </submittedName>
</protein>
<reference evidence="2" key="1">
    <citation type="submission" date="2020-03" db="EMBL/GenBank/DDBJ databases">
        <title>A transcriptome and proteome of the tick Rhipicephalus microplus shaped by the genetic composition of its hosts and developmental stage.</title>
        <authorList>
            <person name="Garcia G.R."/>
            <person name="Ribeiro J.M.C."/>
            <person name="Maruyama S.R."/>
            <person name="Gardinasse L.G."/>
            <person name="Nelson K."/>
            <person name="Ferreira B.R."/>
            <person name="Andrade T.G."/>
            <person name="Santos I.K.F.M."/>
        </authorList>
    </citation>
    <scope>NUCLEOTIDE SEQUENCE</scope>
    <source>
        <strain evidence="2">NSGR</strain>
        <tissue evidence="2">Salivary glands</tissue>
    </source>
</reference>
<keyword evidence="1" id="KW-0732">Signal</keyword>
<feature type="chain" id="PRO_5026130707" evidence="1">
    <location>
        <begin position="16"/>
        <end position="68"/>
    </location>
</feature>
<proteinExistence type="predicted"/>
<dbReference type="EMBL" id="GIKN01002200">
    <property type="protein sequence ID" value="NIE44473.1"/>
    <property type="molecule type" value="Transcribed_RNA"/>
</dbReference>
<feature type="signal peptide" evidence="1">
    <location>
        <begin position="1"/>
        <end position="15"/>
    </location>
</feature>